<gene>
    <name evidence="1" type="ORF">IWQ57_004082</name>
</gene>
<reference evidence="1" key="1">
    <citation type="submission" date="2022-07" db="EMBL/GenBank/DDBJ databases">
        <title>Phylogenomic reconstructions and comparative analyses of Kickxellomycotina fungi.</title>
        <authorList>
            <person name="Reynolds N.K."/>
            <person name="Stajich J.E."/>
            <person name="Barry K."/>
            <person name="Grigoriev I.V."/>
            <person name="Crous P."/>
            <person name="Smith M.E."/>
        </authorList>
    </citation>
    <scope>NUCLEOTIDE SEQUENCE</scope>
    <source>
        <strain evidence="1">CBS 109366</strain>
    </source>
</reference>
<protein>
    <submittedName>
        <fullName evidence="1">Uncharacterized protein</fullName>
    </submittedName>
</protein>
<comment type="caution">
    <text evidence="1">The sequence shown here is derived from an EMBL/GenBank/DDBJ whole genome shotgun (WGS) entry which is preliminary data.</text>
</comment>
<evidence type="ECO:0000313" key="1">
    <source>
        <dbReference type="EMBL" id="KAJ2767131.1"/>
    </source>
</evidence>
<sequence length="104" mass="11612">HPSSSAESSGELGELGDDDADDAFLYNLAPVPTSELYRQDIVDAQEYDGFTGGVLGKLLDSYIKRLKEHIPLMVTLMSVWVIIAIMGAFNVIRDLRRVKKMRLK</sequence>
<dbReference type="Proteomes" id="UP001140234">
    <property type="component" value="Unassembled WGS sequence"/>
</dbReference>
<keyword evidence="2" id="KW-1185">Reference proteome</keyword>
<feature type="non-terminal residue" evidence="1">
    <location>
        <position position="1"/>
    </location>
</feature>
<accession>A0ACC1JU49</accession>
<evidence type="ECO:0000313" key="2">
    <source>
        <dbReference type="Proteomes" id="UP001140234"/>
    </source>
</evidence>
<organism evidence="1 2">
    <name type="scientific">Coemansia nantahalensis</name>
    <dbReference type="NCBI Taxonomy" id="2789366"/>
    <lineage>
        <taxon>Eukaryota</taxon>
        <taxon>Fungi</taxon>
        <taxon>Fungi incertae sedis</taxon>
        <taxon>Zoopagomycota</taxon>
        <taxon>Kickxellomycotina</taxon>
        <taxon>Kickxellomycetes</taxon>
        <taxon>Kickxellales</taxon>
        <taxon>Kickxellaceae</taxon>
        <taxon>Coemansia</taxon>
    </lineage>
</organism>
<dbReference type="EMBL" id="JANBUJ010001505">
    <property type="protein sequence ID" value="KAJ2767131.1"/>
    <property type="molecule type" value="Genomic_DNA"/>
</dbReference>
<proteinExistence type="predicted"/>
<name>A0ACC1JU49_9FUNG</name>